<accession>A0A8T6ZLU1</accession>
<dbReference type="PANTHER" id="PTHR12461">
    <property type="entry name" value="HYPOXIA-INDUCIBLE FACTOR 1 ALPHA INHIBITOR-RELATED"/>
    <property type="match status" value="1"/>
</dbReference>
<organism evidence="2 3">
    <name type="scientific">Paraburkholderia sacchari</name>
    <dbReference type="NCBI Taxonomy" id="159450"/>
    <lineage>
        <taxon>Bacteria</taxon>
        <taxon>Pseudomonadati</taxon>
        <taxon>Pseudomonadota</taxon>
        <taxon>Betaproteobacteria</taxon>
        <taxon>Burkholderiales</taxon>
        <taxon>Burkholderiaceae</taxon>
        <taxon>Paraburkholderia</taxon>
    </lineage>
</organism>
<reference evidence="2" key="1">
    <citation type="journal article" date="2015" name="Genome Announc.">
        <title>Draft Genome Sequence of the Polyhydroxyalkanoate-Producing Bacterium Burkholderia sacchari LMG 19450 Isolated from Brazilian Sugarcane Plantation Soil.</title>
        <authorList>
            <person name="Alexandrino P.M."/>
            <person name="Mendonca T.T."/>
            <person name="Guaman Bautista L.P."/>
            <person name="Cherix J."/>
            <person name="Lozano-Sakalauskas G.C."/>
            <person name="Fujita A."/>
            <person name="Ramos Filho E."/>
            <person name="Long P."/>
            <person name="Padilla G."/>
            <person name="Taciro M.K."/>
            <person name="Gomez J.G."/>
            <person name="Silva L.F."/>
        </authorList>
    </citation>
    <scope>NUCLEOTIDE SEQUENCE</scope>
    <source>
        <strain evidence="2">LMG 19450</strain>
    </source>
</reference>
<dbReference type="AlphaFoldDB" id="A0A8T6ZLU1"/>
<keyword evidence="3" id="KW-1185">Reference proteome</keyword>
<dbReference type="Proteomes" id="UP000030460">
    <property type="component" value="Unassembled WGS sequence"/>
</dbReference>
<dbReference type="EMBL" id="JTDB02000014">
    <property type="protein sequence ID" value="NLP65463.1"/>
    <property type="molecule type" value="Genomic_DNA"/>
</dbReference>
<dbReference type="Gene3D" id="2.60.120.650">
    <property type="entry name" value="Cupin"/>
    <property type="match status" value="1"/>
</dbReference>
<comment type="caution">
    <text evidence="2">The sequence shown here is derived from an EMBL/GenBank/DDBJ whole genome shotgun (WGS) entry which is preliminary data.</text>
</comment>
<dbReference type="RefSeq" id="WP_084226038.1">
    <property type="nucleotide sequence ID" value="NZ_CADFGF010000016.1"/>
</dbReference>
<protein>
    <submittedName>
        <fullName evidence="2">Cupin-like domain-containing protein</fullName>
    </submittedName>
</protein>
<name>A0A8T6ZLU1_9BURK</name>
<dbReference type="SMART" id="SM00558">
    <property type="entry name" value="JmjC"/>
    <property type="match status" value="1"/>
</dbReference>
<dbReference type="SUPFAM" id="SSF51197">
    <property type="entry name" value="Clavaminate synthase-like"/>
    <property type="match status" value="1"/>
</dbReference>
<evidence type="ECO:0000259" key="1">
    <source>
        <dbReference type="PROSITE" id="PS51184"/>
    </source>
</evidence>
<reference evidence="2" key="2">
    <citation type="submission" date="2020-04" db="EMBL/GenBank/DDBJ databases">
        <authorList>
            <person name="Alexandrino P."/>
            <person name="Mendonca T."/>
            <person name="Guaman L."/>
            <person name="Cherix J."/>
            <person name="Lozano-Sakalauskas G."/>
            <person name="Fujita A."/>
            <person name="Filho E.R."/>
            <person name="Long P."/>
            <person name="Padilla G."/>
            <person name="Taciro M.K."/>
            <person name="Gomez J.G."/>
            <person name="Silva L.F."/>
            <person name="Torres M."/>
        </authorList>
    </citation>
    <scope>NUCLEOTIDE SEQUENCE</scope>
    <source>
        <strain evidence="2">LMG 19450</strain>
    </source>
</reference>
<sequence>MRTEELPITEDFAGHVRLHARTPICGAYSIEMGALDWSWEYLSSIVGDKVVRPMVNMPRSGKFPGSYRNHETSLTFGDFVDLSRSNPSTPCYLAYLRPKELHAELGEDVDFSAISGADDHTDTRVWLGSQGTNSGLHSDLKDNVFVQIHGKKHLWLINPNQTRNVYPEDDNIVNSAIDFPNPDLSTYKKLRSVTVLSRVLVPGDFVYIPKGWWHCLVSLEDSISLNHWYGSPVADEEYIRLIWKQGLGYASRTFLDLLRYGFFRQTQKNNFFFTPPPNGLRLYNYLFRGGFSLANDPVREQ</sequence>
<feature type="domain" description="JmjC" evidence="1">
    <location>
        <begin position="86"/>
        <end position="246"/>
    </location>
</feature>
<dbReference type="PROSITE" id="PS51184">
    <property type="entry name" value="JMJC"/>
    <property type="match status" value="1"/>
</dbReference>
<dbReference type="InterPro" id="IPR003347">
    <property type="entry name" value="JmjC_dom"/>
</dbReference>
<dbReference type="OrthoDB" id="479699at2"/>
<gene>
    <name evidence="2" type="ORF">NH14_030865</name>
</gene>
<dbReference type="Pfam" id="PF13621">
    <property type="entry name" value="Cupin_8"/>
    <property type="match status" value="1"/>
</dbReference>
<dbReference type="InterPro" id="IPR041667">
    <property type="entry name" value="Cupin_8"/>
</dbReference>
<evidence type="ECO:0000313" key="3">
    <source>
        <dbReference type="Proteomes" id="UP000030460"/>
    </source>
</evidence>
<proteinExistence type="predicted"/>
<dbReference type="PANTHER" id="PTHR12461:SF105">
    <property type="entry name" value="HYPOXIA-INDUCIBLE FACTOR 1-ALPHA INHIBITOR"/>
    <property type="match status" value="1"/>
</dbReference>
<evidence type="ECO:0000313" key="2">
    <source>
        <dbReference type="EMBL" id="NLP65463.1"/>
    </source>
</evidence>